<feature type="region of interest" description="Disordered" evidence="2">
    <location>
        <begin position="687"/>
        <end position="740"/>
    </location>
</feature>
<proteinExistence type="predicted"/>
<dbReference type="Pfam" id="PF03787">
    <property type="entry name" value="RAMPs"/>
    <property type="match status" value="1"/>
</dbReference>
<evidence type="ECO:0000256" key="1">
    <source>
        <dbReference type="ARBA" id="ARBA00023118"/>
    </source>
</evidence>
<evidence type="ECO:0000256" key="2">
    <source>
        <dbReference type="SAM" id="MobiDB-lite"/>
    </source>
</evidence>
<dbReference type="RefSeq" id="WP_127086036.1">
    <property type="nucleotide sequence ID" value="NZ_RSCL01000028.1"/>
</dbReference>
<gene>
    <name evidence="4" type="ORF">DSM106972_079700</name>
</gene>
<name>A0A3S1CBC1_9CYAN</name>
<dbReference type="Proteomes" id="UP000271624">
    <property type="component" value="Unassembled WGS sequence"/>
</dbReference>
<keyword evidence="1" id="KW-0051">Antiviral defense</keyword>
<feature type="domain" description="CRISPR type III-associated protein" evidence="3">
    <location>
        <begin position="57"/>
        <end position="229"/>
    </location>
</feature>
<reference evidence="4" key="1">
    <citation type="submission" date="2018-12" db="EMBL/GenBank/DDBJ databases">
        <authorList>
            <person name="Will S."/>
            <person name="Neumann-Schaal M."/>
            <person name="Henke P."/>
        </authorList>
    </citation>
    <scope>NUCLEOTIDE SEQUENCE</scope>
    <source>
        <strain evidence="4">PCC 7102</strain>
    </source>
</reference>
<evidence type="ECO:0000259" key="3">
    <source>
        <dbReference type="Pfam" id="PF03787"/>
    </source>
</evidence>
<dbReference type="InterPro" id="IPR005537">
    <property type="entry name" value="RAMP_III_fam"/>
</dbReference>
<evidence type="ECO:0000313" key="5">
    <source>
        <dbReference type="Proteomes" id="UP000271624"/>
    </source>
</evidence>
<comment type="caution">
    <text evidence="4">The sequence shown here is derived from an EMBL/GenBank/DDBJ whole genome shotgun (WGS) entry which is preliminary data.</text>
</comment>
<organism evidence="4 5">
    <name type="scientific">Dulcicalothrix desertica PCC 7102</name>
    <dbReference type="NCBI Taxonomy" id="232991"/>
    <lineage>
        <taxon>Bacteria</taxon>
        <taxon>Bacillati</taxon>
        <taxon>Cyanobacteriota</taxon>
        <taxon>Cyanophyceae</taxon>
        <taxon>Nostocales</taxon>
        <taxon>Calotrichaceae</taxon>
        <taxon>Dulcicalothrix</taxon>
    </lineage>
</organism>
<dbReference type="AlphaFoldDB" id="A0A3S1CBC1"/>
<dbReference type="InterPro" id="IPR023825">
    <property type="entry name" value="CRISPR-assoc_RAMP_BGP1436"/>
</dbReference>
<accession>A0A3S1CBC1</accession>
<dbReference type="EMBL" id="RSCL01000028">
    <property type="protein sequence ID" value="RUS98584.1"/>
    <property type="molecule type" value="Genomic_DNA"/>
</dbReference>
<sequence>MLPRHIINVPEDKKAIAPYNFVELPNNIIEVKSESLPQENSYSFQSENRYTGRVECKLTTKSPLYIRCGLTKEEFECGTESKDLPDFFYTQLEHKGKKPVLPASSLRGMLRSIVEIISFSKIDRVSESQRLFFRAVAANREKDSLGRAYKRHIYPKKVQAGYLKKDSQGWYVQPTISCNGSSFAWVRQANLELPDLKIFDDDNYCPQYLNVSYTSVKIDNTDKAKRLFAHNVDLPNTHLKKGVLVTSGNMKQGSKDSPRRNHCVVFEADSNSTKLRIDDKAIEHYRNALTDFQKKAPFDKNFGILEEERPVFYSLNEDESTVGFFGQSPNFRIAYSPQGNGHAKTVVDFIPSDLKNPLVIDLADAIFGWVKEDKNLPEDMRQRGSRVFISDANYQSAENGIWYKGNPNDTLTPQIMSEPKVTCFQHYLVQPNETEADKSKLEHYASTPIEKTVIRGHKLYWHKGSNPVINHPNPNNAPETQLTKIKPINKGVNFDVNIDFENLSDVELGALLWVVSISSNKAQVFGIGDKDKEYCLSLGMGKPLGMGSIKIEHQLYLSNRTSRYQTLFDGNKWNEAEQLVTDEQQINFIQAFENYIAEFVSDDDKPNDGKVNNLKDLRRIKMLLAMLRWDAPSDVERETRYMEIERDVNKFPIGKPTKASDPTVNEYKERFVLPTPLQIMDITDNRKLPTNLTPSTSPVEKPILKNKQIAKDSKSNKHGYHSGNGTKFNSATARPKKPRS</sequence>
<evidence type="ECO:0000313" key="4">
    <source>
        <dbReference type="EMBL" id="RUS98584.1"/>
    </source>
</evidence>
<dbReference type="NCBIfam" id="TIGR03986">
    <property type="entry name" value="TIGR03986 family CRISPR-associated RAMP protein"/>
    <property type="match status" value="1"/>
</dbReference>
<dbReference type="OrthoDB" id="5362408at2"/>
<dbReference type="GO" id="GO:0051607">
    <property type="term" value="P:defense response to virus"/>
    <property type="evidence" value="ECO:0007669"/>
    <property type="project" value="UniProtKB-KW"/>
</dbReference>
<keyword evidence="5" id="KW-1185">Reference proteome</keyword>
<feature type="compositionally biased region" description="Polar residues" evidence="2">
    <location>
        <begin position="723"/>
        <end position="732"/>
    </location>
</feature>
<protein>
    <submittedName>
        <fullName evidence="4">CRISPR-associated RAMP family protein</fullName>
    </submittedName>
</protein>
<feature type="compositionally biased region" description="Polar residues" evidence="2">
    <location>
        <begin position="688"/>
        <end position="698"/>
    </location>
</feature>
<reference evidence="4" key="2">
    <citation type="journal article" date="2019" name="Genome Biol. Evol.">
        <title>Day and night: Metabolic profiles and evolutionary relationships of six axenic non-marine cyanobacteria.</title>
        <authorList>
            <person name="Will S.E."/>
            <person name="Henke P."/>
            <person name="Boedeker C."/>
            <person name="Huang S."/>
            <person name="Brinkmann H."/>
            <person name="Rohde M."/>
            <person name="Jarek M."/>
            <person name="Friedl T."/>
            <person name="Seufert S."/>
            <person name="Schumacher M."/>
            <person name="Overmann J."/>
            <person name="Neumann-Schaal M."/>
            <person name="Petersen J."/>
        </authorList>
    </citation>
    <scope>NUCLEOTIDE SEQUENCE [LARGE SCALE GENOMIC DNA]</scope>
    <source>
        <strain evidence="4">PCC 7102</strain>
    </source>
</reference>